<organism evidence="12 13">
    <name type="scientific">Pseudovirgaria hyperparasitica</name>
    <dbReference type="NCBI Taxonomy" id="470096"/>
    <lineage>
        <taxon>Eukaryota</taxon>
        <taxon>Fungi</taxon>
        <taxon>Dikarya</taxon>
        <taxon>Ascomycota</taxon>
        <taxon>Pezizomycotina</taxon>
        <taxon>Dothideomycetes</taxon>
        <taxon>Dothideomycetes incertae sedis</taxon>
        <taxon>Acrospermales</taxon>
        <taxon>Acrospermaceae</taxon>
        <taxon>Pseudovirgaria</taxon>
    </lineage>
</organism>
<proteinExistence type="inferred from homology"/>
<evidence type="ECO:0000256" key="8">
    <source>
        <dbReference type="PROSITE-ProRule" id="PRU00221"/>
    </source>
</evidence>
<dbReference type="InterPro" id="IPR019775">
    <property type="entry name" value="WD40_repeat_CS"/>
</dbReference>
<dbReference type="InterPro" id="IPR015943">
    <property type="entry name" value="WD40/YVTN_repeat-like_dom_sf"/>
</dbReference>
<evidence type="ECO:0000256" key="6">
    <source>
        <dbReference type="ARBA" id="ARBA00022763"/>
    </source>
</evidence>
<evidence type="ECO:0000256" key="4">
    <source>
        <dbReference type="ARBA" id="ARBA00022574"/>
    </source>
</evidence>
<dbReference type="GeneID" id="54485866"/>
<dbReference type="Gene3D" id="2.130.10.10">
    <property type="entry name" value="YVTN repeat-like/Quinoprotein amine dehydrogenase"/>
    <property type="match status" value="1"/>
</dbReference>
<evidence type="ECO:0000256" key="9">
    <source>
        <dbReference type="RuleBase" id="RU365004"/>
    </source>
</evidence>
<dbReference type="AlphaFoldDB" id="A0A6A6VU09"/>
<feature type="region of interest" description="Disordered" evidence="11">
    <location>
        <begin position="38"/>
        <end position="76"/>
    </location>
</feature>
<dbReference type="OrthoDB" id="9890280at2759"/>
<keyword evidence="5" id="KW-0677">Repeat</keyword>
<comment type="function">
    <text evidence="1 9">DNA-binding protein that binds to both single- and double-stranded DNA. Binds preferentially to UV-damaged DNA. May be involved in DNA-metabolic processes.</text>
</comment>
<dbReference type="SMART" id="SM00320">
    <property type="entry name" value="WD40"/>
    <property type="match status" value="5"/>
</dbReference>
<reference evidence="12" key="1">
    <citation type="journal article" date="2020" name="Stud. Mycol.">
        <title>101 Dothideomycetes genomes: a test case for predicting lifestyles and emergence of pathogens.</title>
        <authorList>
            <person name="Haridas S."/>
            <person name="Albert R."/>
            <person name="Binder M."/>
            <person name="Bloem J."/>
            <person name="Labutti K."/>
            <person name="Salamov A."/>
            <person name="Andreopoulos B."/>
            <person name="Baker S."/>
            <person name="Barry K."/>
            <person name="Bills G."/>
            <person name="Bluhm B."/>
            <person name="Cannon C."/>
            <person name="Castanera R."/>
            <person name="Culley D."/>
            <person name="Daum C."/>
            <person name="Ezra D."/>
            <person name="Gonzalez J."/>
            <person name="Henrissat B."/>
            <person name="Kuo A."/>
            <person name="Liang C."/>
            <person name="Lipzen A."/>
            <person name="Lutzoni F."/>
            <person name="Magnuson J."/>
            <person name="Mondo S."/>
            <person name="Nolan M."/>
            <person name="Ohm R."/>
            <person name="Pangilinan J."/>
            <person name="Park H.-J."/>
            <person name="Ramirez L."/>
            <person name="Alfaro M."/>
            <person name="Sun H."/>
            <person name="Tritt A."/>
            <person name="Yoshinaga Y."/>
            <person name="Zwiers L.-H."/>
            <person name="Turgeon B."/>
            <person name="Goodwin S."/>
            <person name="Spatafora J."/>
            <person name="Crous P."/>
            <person name="Grigoriev I."/>
        </authorList>
    </citation>
    <scope>NUCLEOTIDE SEQUENCE</scope>
    <source>
        <strain evidence="12">CBS 121739</strain>
    </source>
</reference>
<dbReference type="PANTHER" id="PTHR14773">
    <property type="entry name" value="WD REPEAT-CONTAINING PROTEIN 76"/>
    <property type="match status" value="1"/>
</dbReference>
<name>A0A6A6VU09_9PEZI</name>
<dbReference type="InterPro" id="IPR001680">
    <property type="entry name" value="WD40_rpt"/>
</dbReference>
<dbReference type="GO" id="GO:0006974">
    <property type="term" value="P:DNA damage response"/>
    <property type="evidence" value="ECO:0007669"/>
    <property type="project" value="UniProtKB-KW"/>
</dbReference>
<evidence type="ECO:0000256" key="5">
    <source>
        <dbReference type="ARBA" id="ARBA00022737"/>
    </source>
</evidence>
<dbReference type="PROSITE" id="PS50082">
    <property type="entry name" value="WD_REPEATS_2"/>
    <property type="match status" value="1"/>
</dbReference>
<dbReference type="SUPFAM" id="SSF50978">
    <property type="entry name" value="WD40 repeat-like"/>
    <property type="match status" value="1"/>
</dbReference>
<evidence type="ECO:0000256" key="2">
    <source>
        <dbReference type="ARBA" id="ARBA00005434"/>
    </source>
</evidence>
<evidence type="ECO:0000313" key="13">
    <source>
        <dbReference type="Proteomes" id="UP000799437"/>
    </source>
</evidence>
<keyword evidence="6 9" id="KW-0227">DNA damage</keyword>
<accession>A0A6A6VU09</accession>
<dbReference type="InterPro" id="IPR036322">
    <property type="entry name" value="WD40_repeat_dom_sf"/>
</dbReference>
<evidence type="ECO:0000256" key="11">
    <source>
        <dbReference type="SAM" id="MobiDB-lite"/>
    </source>
</evidence>
<dbReference type="EMBL" id="ML996583">
    <property type="protein sequence ID" value="KAF2753635.1"/>
    <property type="molecule type" value="Genomic_DNA"/>
</dbReference>
<keyword evidence="7 9" id="KW-0238">DNA-binding</keyword>
<evidence type="ECO:0000256" key="1">
    <source>
        <dbReference type="ARBA" id="ARBA00002653"/>
    </source>
</evidence>
<dbReference type="InterPro" id="IPR050853">
    <property type="entry name" value="WD_repeat_DNA-damage-binding"/>
</dbReference>
<evidence type="ECO:0000313" key="12">
    <source>
        <dbReference type="EMBL" id="KAF2753635.1"/>
    </source>
</evidence>
<evidence type="ECO:0000256" key="3">
    <source>
        <dbReference type="ARBA" id="ARBA00021132"/>
    </source>
</evidence>
<keyword evidence="13" id="KW-1185">Reference proteome</keyword>
<dbReference type="Proteomes" id="UP000799437">
    <property type="component" value="Unassembled WGS sequence"/>
</dbReference>
<keyword evidence="4 8" id="KW-0853">WD repeat</keyword>
<protein>
    <recommendedName>
        <fullName evidence="3 9">DNA damage-binding protein CMR1</fullName>
    </recommendedName>
</protein>
<dbReference type="Pfam" id="PF00400">
    <property type="entry name" value="WD40"/>
    <property type="match status" value="3"/>
</dbReference>
<evidence type="ECO:0000256" key="7">
    <source>
        <dbReference type="ARBA" id="ARBA00023125"/>
    </source>
</evidence>
<feature type="repeat" description="WD" evidence="8">
    <location>
        <begin position="346"/>
        <end position="361"/>
    </location>
</feature>
<feature type="coiled-coil region" evidence="10">
    <location>
        <begin position="79"/>
        <end position="106"/>
    </location>
</feature>
<dbReference type="RefSeq" id="XP_033596086.1">
    <property type="nucleotide sequence ID" value="XM_033744812.1"/>
</dbReference>
<keyword evidence="10" id="KW-0175">Coiled coil</keyword>
<dbReference type="PROSITE" id="PS00678">
    <property type="entry name" value="WD_REPEATS_1"/>
    <property type="match status" value="1"/>
</dbReference>
<dbReference type="PANTHER" id="PTHR14773:SF0">
    <property type="entry name" value="WD REPEAT-CONTAINING PROTEIN 76"/>
    <property type="match status" value="1"/>
</dbReference>
<dbReference type="FunFam" id="2.130.10.10:FF:000562">
    <property type="entry name" value="DNA damage-binding protein CMR1"/>
    <property type="match status" value="1"/>
</dbReference>
<dbReference type="GO" id="GO:2000001">
    <property type="term" value="P:regulation of DNA damage checkpoint"/>
    <property type="evidence" value="ECO:0007669"/>
    <property type="project" value="TreeGrafter"/>
</dbReference>
<feature type="compositionally biased region" description="Low complexity" evidence="11">
    <location>
        <begin position="38"/>
        <end position="50"/>
    </location>
</feature>
<gene>
    <name evidence="12" type="ORF">EJ05DRAFT_480121</name>
</gene>
<dbReference type="GO" id="GO:0005634">
    <property type="term" value="C:nucleus"/>
    <property type="evidence" value="ECO:0007669"/>
    <property type="project" value="TreeGrafter"/>
</dbReference>
<dbReference type="GO" id="GO:0003677">
    <property type="term" value="F:DNA binding"/>
    <property type="evidence" value="ECO:0007669"/>
    <property type="project" value="UniProtKB-UniRule"/>
</dbReference>
<comment type="similarity">
    <text evidence="2 9">Belongs to the WD repeat DDB2/WDR76 family.</text>
</comment>
<sequence length="517" mass="56269">MARTSAATSEYERARQEKIAKNQALLRDLALDAASAGIAPSARKAASNGAAKKKKPAPKKIKEEDIGPRRTSSRLRGIVADSEVAKRKAEDEHEALREAERAKRQRVSGDINLGDALVAGNDWTAIADIRASRPYERTFDAKKETSDKELQALREKMSSLELWEDFTPNEIKITPERIYAMSFHPTTDKPLVLAGDKMGNLGICDCSPQAPAVKKEEDSDDEDDRSPAITTLKIHTRTISALQCSPSSAHHIYSSSYDSTIRRMDLNKGVAVEIYAPPDPSHDAPLSGIEVHPSDPHTVYFTTLDGSFGHHDTRTPSTETASSPLYQLCEKKIGGFSLHPTSPHVVATASLDRTLKLWDLRKIAGKGENALPALLGEHESRLSVSHAAFAPSGHLATSSYDDTVKIYDFATAGSGAAGLALSEAKMAPVTVVPHNNQTGRWVTILRPQWQRSPVDGVQRFVIGNMNRFVDVYTASGQQLAQLGDPELITAVPAVAQFHPERDWVAAGTASGKLCLWM</sequence>
<evidence type="ECO:0000256" key="10">
    <source>
        <dbReference type="SAM" id="Coils"/>
    </source>
</evidence>